<dbReference type="EMBL" id="FR824559">
    <property type="protein sequence ID" value="CCA27407.1"/>
    <property type="molecule type" value="Genomic_DNA"/>
</dbReference>
<name>F0X0W2_9STRA</name>
<accession>F0X0W2</accession>
<dbReference type="AlphaFoldDB" id="F0X0W2"/>
<proteinExistence type="predicted"/>
<gene>
    <name evidence="1" type="primary">AlNc14C527G12052</name>
    <name evidence="1" type="ORF">ALNC14_135510</name>
</gene>
<reference evidence="1" key="1">
    <citation type="journal article" date="2011" name="PLoS Biol.">
        <title>Gene gain and loss during evolution of obligate parasitism in the white rust pathogen of Arabidopsis thaliana.</title>
        <authorList>
            <person name="Kemen E."/>
            <person name="Gardiner A."/>
            <person name="Schultz-Larsen T."/>
            <person name="Kemen A.C."/>
            <person name="Balmuth A.L."/>
            <person name="Robert-Seilaniantz A."/>
            <person name="Bailey K."/>
            <person name="Holub E."/>
            <person name="Studholme D.J."/>
            <person name="Maclean D."/>
            <person name="Jones J.D."/>
        </authorList>
    </citation>
    <scope>NUCLEOTIDE SEQUENCE</scope>
</reference>
<reference evidence="1" key="2">
    <citation type="submission" date="2011-02" db="EMBL/GenBank/DDBJ databases">
        <authorList>
            <person name="MacLean D."/>
        </authorList>
    </citation>
    <scope>NUCLEOTIDE SEQUENCE</scope>
</reference>
<organism evidence="1">
    <name type="scientific">Albugo laibachii Nc14</name>
    <dbReference type="NCBI Taxonomy" id="890382"/>
    <lineage>
        <taxon>Eukaryota</taxon>
        <taxon>Sar</taxon>
        <taxon>Stramenopiles</taxon>
        <taxon>Oomycota</taxon>
        <taxon>Peronosporomycetes</taxon>
        <taxon>Albuginales</taxon>
        <taxon>Albuginaceae</taxon>
        <taxon>Albugo</taxon>
    </lineage>
</organism>
<evidence type="ECO:0000313" key="1">
    <source>
        <dbReference type="EMBL" id="CCA27407.1"/>
    </source>
</evidence>
<dbReference type="HOGENOM" id="CLU_2692945_0_0_1"/>
<protein>
    <submittedName>
        <fullName evidence="1">AlNc14C527G12052 protein</fullName>
    </submittedName>
</protein>
<sequence length="74" mass="8405">MVVIKCGTVPPLIHQFFGERDWDRLTSNVLLEWGFYVPTRPGYKIAAAILVLAHSRASLQCVQMKTTPKVLHVR</sequence>